<evidence type="ECO:0000313" key="2">
    <source>
        <dbReference type="Proteomes" id="UP001217838"/>
    </source>
</evidence>
<dbReference type="EMBL" id="JAQNDN010000003">
    <property type="protein sequence ID" value="MDC0668167.1"/>
    <property type="molecule type" value="Genomic_DNA"/>
</dbReference>
<protein>
    <recommendedName>
        <fullName evidence="3">Lipoprotein</fullName>
    </recommendedName>
</protein>
<gene>
    <name evidence="1" type="ORF">POL58_10480</name>
</gene>
<organism evidence="1 2">
    <name type="scientific">Nannocystis radixulma</name>
    <dbReference type="NCBI Taxonomy" id="2995305"/>
    <lineage>
        <taxon>Bacteria</taxon>
        <taxon>Pseudomonadati</taxon>
        <taxon>Myxococcota</taxon>
        <taxon>Polyangia</taxon>
        <taxon>Nannocystales</taxon>
        <taxon>Nannocystaceae</taxon>
        <taxon>Nannocystis</taxon>
    </lineage>
</organism>
<keyword evidence="2" id="KW-1185">Reference proteome</keyword>
<reference evidence="1 2" key="1">
    <citation type="submission" date="2022-11" db="EMBL/GenBank/DDBJ databases">
        <title>Minimal conservation of predation-associated metabolite biosynthetic gene clusters underscores biosynthetic potential of Myxococcota including descriptions for ten novel species: Archangium lansinium sp. nov., Myxococcus landrumus sp. nov., Nannocystis bai.</title>
        <authorList>
            <person name="Ahearne A."/>
            <person name="Stevens C."/>
            <person name="Dowd S."/>
        </authorList>
    </citation>
    <scope>NUCLEOTIDE SEQUENCE [LARGE SCALE GENOMIC DNA]</scope>
    <source>
        <strain evidence="1 2">NCELM</strain>
    </source>
</reference>
<sequence>MRPSWGITLVPLLACAGLQATGGKDGPDALTCASGDEVCEQVNSALAVVRRNIDGSCDTPDTGAAAQIEELGAAAVPHLVAAIGDRDAPVAAFACRYAVIHGVTDAVRSACGTSKATACCDSLDARAAEQAALPTALVGRWRDREAATAPRLEIDAILGPVARWCEDGETCSPVDALRLAGAALDVDGGGTTHRFVAYHFTFADGKTPSEWVLRPVGAPRNWLRDPP</sequence>
<dbReference type="Proteomes" id="UP001217838">
    <property type="component" value="Unassembled WGS sequence"/>
</dbReference>
<proteinExistence type="predicted"/>
<evidence type="ECO:0008006" key="3">
    <source>
        <dbReference type="Google" id="ProtNLM"/>
    </source>
</evidence>
<comment type="caution">
    <text evidence="1">The sequence shown here is derived from an EMBL/GenBank/DDBJ whole genome shotgun (WGS) entry which is preliminary data.</text>
</comment>
<dbReference type="RefSeq" id="WP_271997025.1">
    <property type="nucleotide sequence ID" value="NZ_JAQNDN010000003.1"/>
</dbReference>
<accession>A0ABT5B4Y4</accession>
<name>A0ABT5B4Y4_9BACT</name>
<evidence type="ECO:0000313" key="1">
    <source>
        <dbReference type="EMBL" id="MDC0668167.1"/>
    </source>
</evidence>